<protein>
    <submittedName>
        <fullName evidence="2">Uncharacterized protein</fullName>
    </submittedName>
</protein>
<dbReference type="EMBL" id="DF820459">
    <property type="protein sequence ID" value="GAK53036.1"/>
    <property type="molecule type" value="Genomic_DNA"/>
</dbReference>
<evidence type="ECO:0000313" key="3">
    <source>
        <dbReference type="Proteomes" id="UP000030700"/>
    </source>
</evidence>
<evidence type="ECO:0000313" key="2">
    <source>
        <dbReference type="EMBL" id="GAK53036.1"/>
    </source>
</evidence>
<accession>A0A0S6W3X3</accession>
<organism evidence="2 3">
    <name type="scientific">Candidatus Moduliflexus flocculans</name>
    <dbReference type="NCBI Taxonomy" id="1499966"/>
    <lineage>
        <taxon>Bacteria</taxon>
        <taxon>Candidatus Moduliflexota</taxon>
        <taxon>Candidatus Moduliflexia</taxon>
        <taxon>Candidatus Moduliflexales</taxon>
        <taxon>Candidatus Moduliflexaceae</taxon>
    </lineage>
</organism>
<keyword evidence="3" id="KW-1185">Reference proteome</keyword>
<proteinExistence type="predicted"/>
<gene>
    <name evidence="2" type="ORF">U14_04295</name>
</gene>
<sequence>MPQSVKMIVIIILGVAALWDGFTTAYGTAKIFGVNIVFTEERLVPKNEQSPAQGAKPTGERTFFILFASVLFGALMLGLIISSGLIFTGANTWLKGLNALAISYDLLTSFIGNQDLIYRGHVIGFAGWFVLLGFTLFASGSSLILALLSKQARIKIFSKLAI</sequence>
<dbReference type="Proteomes" id="UP000030700">
    <property type="component" value="Unassembled WGS sequence"/>
</dbReference>
<feature type="transmembrane region" description="Helical" evidence="1">
    <location>
        <begin position="125"/>
        <end position="148"/>
    </location>
</feature>
<dbReference type="AlphaFoldDB" id="A0A0S6W3X3"/>
<dbReference type="HOGENOM" id="CLU_1632118_0_0_0"/>
<dbReference type="STRING" id="1499966.U14_04295"/>
<reference evidence="2 3" key="1">
    <citation type="journal article" date="2015" name="PeerJ">
        <title>First genomic representation of candidate bacterial phylum KSB3 points to enhanced environmental sensing as a trigger of wastewater bulking.</title>
        <authorList>
            <person name="Sekiguchi Y."/>
            <person name="Ohashi A."/>
            <person name="Parks D.H."/>
            <person name="Yamauchi T."/>
            <person name="Tyson G.W."/>
            <person name="Hugenholtz P."/>
        </authorList>
    </citation>
    <scope>NUCLEOTIDE SEQUENCE [LARGE SCALE GENOMIC DNA]</scope>
</reference>
<keyword evidence="1" id="KW-0472">Membrane</keyword>
<keyword evidence="1" id="KW-1133">Transmembrane helix</keyword>
<evidence type="ECO:0000256" key="1">
    <source>
        <dbReference type="SAM" id="Phobius"/>
    </source>
</evidence>
<feature type="transmembrane region" description="Helical" evidence="1">
    <location>
        <begin position="63"/>
        <end position="87"/>
    </location>
</feature>
<name>A0A0S6W3X3_9BACT</name>
<keyword evidence="1" id="KW-0812">Transmembrane</keyword>
<feature type="transmembrane region" description="Helical" evidence="1">
    <location>
        <begin position="94"/>
        <end position="113"/>
    </location>
</feature>